<name>A0AAD5U8W1_9FUNG</name>
<reference evidence="4" key="1">
    <citation type="submission" date="2020-05" db="EMBL/GenBank/DDBJ databases">
        <title>Phylogenomic resolution of chytrid fungi.</title>
        <authorList>
            <person name="Stajich J.E."/>
            <person name="Amses K."/>
            <person name="Simmons R."/>
            <person name="Seto K."/>
            <person name="Myers J."/>
            <person name="Bonds A."/>
            <person name="Quandt C.A."/>
            <person name="Barry K."/>
            <person name="Liu P."/>
            <person name="Grigoriev I."/>
            <person name="Longcore J.E."/>
            <person name="James T.Y."/>
        </authorList>
    </citation>
    <scope>NUCLEOTIDE SEQUENCE</scope>
    <source>
        <strain evidence="4">JEL0476</strain>
    </source>
</reference>
<dbReference type="InterPro" id="IPR042855">
    <property type="entry name" value="V_SNARE_CC"/>
</dbReference>
<dbReference type="SUPFAM" id="SSF58038">
    <property type="entry name" value="SNARE fusion complex"/>
    <property type="match status" value="1"/>
</dbReference>
<keyword evidence="5" id="KW-1185">Reference proteome</keyword>
<sequence>MEEINSFKSYLEDLTNIFSIEKELQPLPTFRNRNSHQIDKIQGSNYHIWKNNVEVKKMLRNENNIPKKIVLDENKDSNSNNNTEGNEVNEKENEPVLITIKNKTRLILGVAEYTSKYENGEDADETSALLGGCSSTRINMQYNSTNDEREILKECDLVTSMANSAVHKLIQRGEAIVDIKARADSLKGAGKLFKKKAVNVERDSYVQSLKFILSWDRSCVGAPPGTVWGCGGCIPGTVGCPIGAPAVPPIKLPGT</sequence>
<feature type="region of interest" description="Disordered" evidence="2">
    <location>
        <begin position="69"/>
        <end position="90"/>
    </location>
</feature>
<proteinExistence type="predicted"/>
<keyword evidence="1" id="KW-0175">Coiled coil</keyword>
<organism evidence="4 5">
    <name type="scientific">Clydaea vesicula</name>
    <dbReference type="NCBI Taxonomy" id="447962"/>
    <lineage>
        <taxon>Eukaryota</taxon>
        <taxon>Fungi</taxon>
        <taxon>Fungi incertae sedis</taxon>
        <taxon>Chytridiomycota</taxon>
        <taxon>Chytridiomycota incertae sedis</taxon>
        <taxon>Chytridiomycetes</taxon>
        <taxon>Lobulomycetales</taxon>
        <taxon>Lobulomycetaceae</taxon>
        <taxon>Clydaea</taxon>
    </lineage>
</organism>
<dbReference type="EMBL" id="JADGJW010000012">
    <property type="protein sequence ID" value="KAJ3227678.1"/>
    <property type="molecule type" value="Genomic_DNA"/>
</dbReference>
<feature type="domain" description="V-SNARE coiled-coil homology" evidence="3">
    <location>
        <begin position="147"/>
        <end position="207"/>
    </location>
</feature>
<evidence type="ECO:0000313" key="4">
    <source>
        <dbReference type="EMBL" id="KAJ3227678.1"/>
    </source>
</evidence>
<evidence type="ECO:0000256" key="2">
    <source>
        <dbReference type="SAM" id="MobiDB-lite"/>
    </source>
</evidence>
<evidence type="ECO:0000259" key="3">
    <source>
        <dbReference type="PROSITE" id="PS50892"/>
    </source>
</evidence>
<evidence type="ECO:0000256" key="1">
    <source>
        <dbReference type="PROSITE-ProRule" id="PRU00290"/>
    </source>
</evidence>
<comment type="caution">
    <text evidence="4">The sequence shown here is derived from an EMBL/GenBank/DDBJ whole genome shotgun (WGS) entry which is preliminary data.</text>
</comment>
<dbReference type="PROSITE" id="PS50892">
    <property type="entry name" value="V_SNARE"/>
    <property type="match status" value="1"/>
</dbReference>
<dbReference type="Gene3D" id="1.20.5.110">
    <property type="match status" value="1"/>
</dbReference>
<accession>A0AAD5U8W1</accession>
<gene>
    <name evidence="4" type="ORF">HK099_000783</name>
</gene>
<dbReference type="Proteomes" id="UP001211065">
    <property type="component" value="Unassembled WGS sequence"/>
</dbReference>
<dbReference type="Pfam" id="PF00957">
    <property type="entry name" value="Synaptobrevin"/>
    <property type="match status" value="1"/>
</dbReference>
<protein>
    <recommendedName>
        <fullName evidence="3">V-SNARE coiled-coil homology domain-containing protein</fullName>
    </recommendedName>
</protein>
<evidence type="ECO:0000313" key="5">
    <source>
        <dbReference type="Proteomes" id="UP001211065"/>
    </source>
</evidence>
<feature type="compositionally biased region" description="Low complexity" evidence="2">
    <location>
        <begin position="77"/>
        <end position="86"/>
    </location>
</feature>
<dbReference type="AlphaFoldDB" id="A0AAD5U8W1"/>